<dbReference type="Pfam" id="PF05548">
    <property type="entry name" value="Peptidase_M11"/>
    <property type="match status" value="1"/>
</dbReference>
<dbReference type="InterPro" id="IPR008752">
    <property type="entry name" value="Peptidase_M11"/>
</dbReference>
<dbReference type="AlphaFoldDB" id="A0ABD3QF10"/>
<feature type="transmembrane region" description="Helical" evidence="2">
    <location>
        <begin position="50"/>
        <end position="69"/>
    </location>
</feature>
<keyword evidence="2" id="KW-0472">Membrane</keyword>
<evidence type="ECO:0000256" key="1">
    <source>
        <dbReference type="SAM" id="MobiDB-lite"/>
    </source>
</evidence>
<evidence type="ECO:0000313" key="5">
    <source>
        <dbReference type="Proteomes" id="UP001516023"/>
    </source>
</evidence>
<gene>
    <name evidence="4" type="ORF">HJC23_005152</name>
</gene>
<evidence type="ECO:0000256" key="2">
    <source>
        <dbReference type="SAM" id="Phobius"/>
    </source>
</evidence>
<dbReference type="SUPFAM" id="SSF55486">
    <property type="entry name" value="Metalloproteases ('zincins'), catalytic domain"/>
    <property type="match status" value="1"/>
</dbReference>
<accession>A0ABD3QF10</accession>
<feature type="region of interest" description="Disordered" evidence="1">
    <location>
        <begin position="1"/>
        <end position="35"/>
    </location>
</feature>
<keyword evidence="2" id="KW-1133">Transmembrane helix</keyword>
<evidence type="ECO:0000259" key="3">
    <source>
        <dbReference type="Pfam" id="PF05548"/>
    </source>
</evidence>
<sequence>MNSDSIGDDIEAASQLPRKQDGPHEGSEQDEHKVDGFSSATCTNKMRNKVVLSVSVALLVAVIATSVALSSKAKSTSGASTTGLNEQDAMAVDSSATSFSPKSLSNSQIPPGFDFCETAEACNQRRQQLGFTQYTVSPNLPSMGCFSKGNKAYFGTGGSKAEMTQIDLPGAQNRIWCQKTEDWFVVVNVGEKNVTYLAPFDGIATYSGPHIELSDGTFFELSNLPPDYDDSDWITGVTTLAIPGEAEFNENGTVDMKGISPRFVANVDTKSKSRYEGNKTVLAVRVVAAGNKTTSLDEFSLSDSIFGIGVDKVNLASQYDACSYGKLKFVTAPNRSGRSPDSGNVDIINGVATVRLPSVSVTKGTATMRNAITKELNRIFGTANPNELADYVMYCLPPGTFAAGGTSSKVGYAYYNSWLSVFNDDWCSSVSLQMHEIGHSLNLGHSNEGGVTYEDGSGIMGASYKSSDRPRMCFNAAKSWQTGWYKDKELTINGSGGVTCFNGTLHGIADFPVAKIVLLMVQLGRTDLCVNFNAQRGINQGTQEGGNQVLVVSRPRGKRDSFAESELVAKLSSQQFYDFNEYRISVGNIDTIVGTADVVVLQTDEESCERT</sequence>
<feature type="compositionally biased region" description="Acidic residues" evidence="1">
    <location>
        <begin position="1"/>
        <end position="11"/>
    </location>
</feature>
<protein>
    <recommendedName>
        <fullName evidence="3">Peptidase M11 gametolysin domain-containing protein</fullName>
    </recommendedName>
</protein>
<keyword evidence="5" id="KW-1185">Reference proteome</keyword>
<evidence type="ECO:0000313" key="4">
    <source>
        <dbReference type="EMBL" id="KAL3799013.1"/>
    </source>
</evidence>
<comment type="caution">
    <text evidence="4">The sequence shown here is derived from an EMBL/GenBank/DDBJ whole genome shotgun (WGS) entry which is preliminary data.</text>
</comment>
<feature type="compositionally biased region" description="Basic and acidic residues" evidence="1">
    <location>
        <begin position="18"/>
        <end position="35"/>
    </location>
</feature>
<name>A0ABD3QF10_9STRA</name>
<organism evidence="4 5">
    <name type="scientific">Cyclotella cryptica</name>
    <dbReference type="NCBI Taxonomy" id="29204"/>
    <lineage>
        <taxon>Eukaryota</taxon>
        <taxon>Sar</taxon>
        <taxon>Stramenopiles</taxon>
        <taxon>Ochrophyta</taxon>
        <taxon>Bacillariophyta</taxon>
        <taxon>Coscinodiscophyceae</taxon>
        <taxon>Thalassiosirophycidae</taxon>
        <taxon>Stephanodiscales</taxon>
        <taxon>Stephanodiscaceae</taxon>
        <taxon>Cyclotella</taxon>
    </lineage>
</organism>
<keyword evidence="2" id="KW-0812">Transmembrane</keyword>
<dbReference type="Proteomes" id="UP001516023">
    <property type="component" value="Unassembled WGS sequence"/>
</dbReference>
<dbReference type="EMBL" id="JABMIG020000042">
    <property type="protein sequence ID" value="KAL3799013.1"/>
    <property type="molecule type" value="Genomic_DNA"/>
</dbReference>
<proteinExistence type="predicted"/>
<feature type="domain" description="Peptidase M11 gametolysin" evidence="3">
    <location>
        <begin position="311"/>
        <end position="495"/>
    </location>
</feature>
<reference evidence="4 5" key="1">
    <citation type="journal article" date="2020" name="G3 (Bethesda)">
        <title>Improved Reference Genome for Cyclotella cryptica CCMP332, a Model for Cell Wall Morphogenesis, Salinity Adaptation, and Lipid Production in Diatoms (Bacillariophyta).</title>
        <authorList>
            <person name="Roberts W.R."/>
            <person name="Downey K.M."/>
            <person name="Ruck E.C."/>
            <person name="Traller J.C."/>
            <person name="Alverson A.J."/>
        </authorList>
    </citation>
    <scope>NUCLEOTIDE SEQUENCE [LARGE SCALE GENOMIC DNA]</scope>
    <source>
        <strain evidence="4 5">CCMP332</strain>
    </source>
</reference>